<dbReference type="InterPro" id="IPR003615">
    <property type="entry name" value="HNH_nuc"/>
</dbReference>
<dbReference type="InterPro" id="IPR044925">
    <property type="entry name" value="His-Me_finger_sf"/>
</dbReference>
<dbReference type="AlphaFoldDB" id="A0A557P9M6"/>
<evidence type="ECO:0000259" key="1">
    <source>
        <dbReference type="Pfam" id="PF13392"/>
    </source>
</evidence>
<dbReference type="Gene3D" id="3.90.75.20">
    <property type="match status" value="1"/>
</dbReference>
<dbReference type="Proteomes" id="UP000319828">
    <property type="component" value="Unassembled WGS sequence"/>
</dbReference>
<keyword evidence="2" id="KW-0378">Hydrolase</keyword>
<protein>
    <submittedName>
        <fullName evidence="2">HNH endonuclease</fullName>
    </submittedName>
</protein>
<comment type="caution">
    <text evidence="2">The sequence shown here is derived from an EMBL/GenBank/DDBJ whole genome shotgun (WGS) entry which is preliminary data.</text>
</comment>
<dbReference type="OrthoDB" id="388551at2"/>
<sequence>MNKIQIMVIHAKRAWVIIRFLVITHALSNQINPKSKNKKNQNKRSVGLDFSINLLERYLSYDLERGKLFWKPRPESEFTNSFSHKMWSKRFSGKEIVAKNESGYITVRINRQSMPAHRAMWILAHGKIPDGLFIDHINHIRHDNRISNLRVVTHIQNQKNLSMNSRNTSGVNGVRYDKKSGKWLASLCHKDKTYFLGSFKTLDEAKNVRLSADDRFGFHDNHGEDKYLRQVYIDPWNAV</sequence>
<keyword evidence="2" id="KW-0540">Nuclease</keyword>
<evidence type="ECO:0000313" key="3">
    <source>
        <dbReference type="Proteomes" id="UP000319828"/>
    </source>
</evidence>
<dbReference type="SUPFAM" id="SSF54060">
    <property type="entry name" value="His-Me finger endonucleases"/>
    <property type="match status" value="1"/>
</dbReference>
<keyword evidence="2" id="KW-0255">Endonuclease</keyword>
<gene>
    <name evidence="2" type="ORF">FOF44_07050</name>
</gene>
<dbReference type="InterPro" id="IPR016177">
    <property type="entry name" value="DNA-bd_dom_sf"/>
</dbReference>
<dbReference type="Pfam" id="PF13392">
    <property type="entry name" value="HNH_3"/>
    <property type="match status" value="1"/>
</dbReference>
<dbReference type="GO" id="GO:0004519">
    <property type="term" value="F:endonuclease activity"/>
    <property type="evidence" value="ECO:0007669"/>
    <property type="project" value="UniProtKB-KW"/>
</dbReference>
<reference evidence="2 3" key="1">
    <citation type="submission" date="2019-07" db="EMBL/GenBank/DDBJ databases">
        <title>The draft genome sequence of Vibrio algivorus M1486.</title>
        <authorList>
            <person name="Meng X."/>
        </authorList>
    </citation>
    <scope>NUCLEOTIDE SEQUENCE [LARGE SCALE GENOMIC DNA]</scope>
    <source>
        <strain evidence="2 3">M1486</strain>
    </source>
</reference>
<accession>A0A557P9M6</accession>
<dbReference type="EMBL" id="VMKJ01000010">
    <property type="protein sequence ID" value="TVO37360.1"/>
    <property type="molecule type" value="Genomic_DNA"/>
</dbReference>
<dbReference type="SUPFAM" id="SSF54171">
    <property type="entry name" value="DNA-binding domain"/>
    <property type="match status" value="1"/>
</dbReference>
<organism evidence="2 3">
    <name type="scientific">Vibrio algivorus</name>
    <dbReference type="NCBI Taxonomy" id="1667024"/>
    <lineage>
        <taxon>Bacteria</taxon>
        <taxon>Pseudomonadati</taxon>
        <taxon>Pseudomonadota</taxon>
        <taxon>Gammaproteobacteria</taxon>
        <taxon>Vibrionales</taxon>
        <taxon>Vibrionaceae</taxon>
        <taxon>Vibrio</taxon>
    </lineage>
</organism>
<dbReference type="GO" id="GO:0003677">
    <property type="term" value="F:DNA binding"/>
    <property type="evidence" value="ECO:0007669"/>
    <property type="project" value="InterPro"/>
</dbReference>
<proteinExistence type="predicted"/>
<evidence type="ECO:0000313" key="2">
    <source>
        <dbReference type="EMBL" id="TVO37360.1"/>
    </source>
</evidence>
<feature type="domain" description="HNH nuclease" evidence="1">
    <location>
        <begin position="116"/>
        <end position="158"/>
    </location>
</feature>
<name>A0A557P9M6_9VIBR</name>